<dbReference type="PANTHER" id="PTHR47505:SF1">
    <property type="entry name" value="DNA UTILIZATION PROTEIN YHGH"/>
    <property type="match status" value="1"/>
</dbReference>
<accession>A0A975U5L3</accession>
<dbReference type="Pfam" id="PF18912">
    <property type="entry name" value="DZR_2"/>
    <property type="match status" value="1"/>
</dbReference>
<dbReference type="EMBL" id="CP076448">
    <property type="protein sequence ID" value="QXM25521.1"/>
    <property type="molecule type" value="Genomic_DNA"/>
</dbReference>
<feature type="region of interest" description="Disordered" evidence="1">
    <location>
        <begin position="258"/>
        <end position="277"/>
    </location>
</feature>
<name>A0A975U5L3_9PROT</name>
<dbReference type="InterPro" id="IPR051910">
    <property type="entry name" value="ComF/GntX_DNA_util-trans"/>
</dbReference>
<dbReference type="KEGG" id="elio:KO353_04680"/>
<dbReference type="InterPro" id="IPR044005">
    <property type="entry name" value="DZR_2"/>
</dbReference>
<reference evidence="3" key="1">
    <citation type="submission" date="2021-06" db="EMBL/GenBank/DDBJ databases">
        <title>Elioraea tepida, sp. nov., a moderately thermophilic aerobic anoxygenic phototrophic bacterium isolated from an alkaline siliceous hot spring mat community in Yellowstone National Park, WY, USA.</title>
        <authorList>
            <person name="Saini M.K."/>
            <person name="Yoshida S."/>
            <person name="Sebastian A."/>
            <person name="Hirose S."/>
            <person name="Hara E."/>
            <person name="Tamaki H."/>
            <person name="Soulier N.T."/>
            <person name="Albert I."/>
            <person name="Hanada S."/>
            <person name="Bryant D.A."/>
            <person name="Tank M."/>
        </authorList>
    </citation>
    <scope>NUCLEOTIDE SEQUENCE</scope>
    <source>
        <strain evidence="3">MS-P2</strain>
    </source>
</reference>
<evidence type="ECO:0000256" key="1">
    <source>
        <dbReference type="SAM" id="MobiDB-lite"/>
    </source>
</evidence>
<evidence type="ECO:0000313" key="4">
    <source>
        <dbReference type="Proteomes" id="UP000694001"/>
    </source>
</evidence>
<dbReference type="AlphaFoldDB" id="A0A975U5L3"/>
<dbReference type="CDD" id="cd06223">
    <property type="entry name" value="PRTases_typeI"/>
    <property type="match status" value="1"/>
</dbReference>
<dbReference type="RefSeq" id="WP_218286577.1">
    <property type="nucleotide sequence ID" value="NZ_CP076448.1"/>
</dbReference>
<dbReference type="PANTHER" id="PTHR47505">
    <property type="entry name" value="DNA UTILIZATION PROTEIN YHGH"/>
    <property type="match status" value="1"/>
</dbReference>
<dbReference type="InterPro" id="IPR000836">
    <property type="entry name" value="PRTase_dom"/>
</dbReference>
<keyword evidence="4" id="KW-1185">Reference proteome</keyword>
<protein>
    <submittedName>
        <fullName evidence="3">ComF family protein</fullName>
    </submittedName>
</protein>
<evidence type="ECO:0000259" key="2">
    <source>
        <dbReference type="Pfam" id="PF18912"/>
    </source>
</evidence>
<organism evidence="3 4">
    <name type="scientific">Elioraea tepida</name>
    <dbReference type="NCBI Taxonomy" id="2843330"/>
    <lineage>
        <taxon>Bacteria</taxon>
        <taxon>Pseudomonadati</taxon>
        <taxon>Pseudomonadota</taxon>
        <taxon>Alphaproteobacteria</taxon>
        <taxon>Acetobacterales</taxon>
        <taxon>Elioraeaceae</taxon>
        <taxon>Elioraea</taxon>
    </lineage>
</organism>
<sequence>MAMPASAEPRSQLARLAGGLLRRAADVLVPPACFACSEPVAEQGLLCPSCFPRLRRIGPPHCRCCGLPFGHSAEAVEAGLCASCLEYPPSFERARAAWVYDEASKPLLLAFKYGDRTELAPAFARAMASAGAALLAEADVIAPVPLHRLRLISRRYNQAALLAHALGSITGKPVAPALLRRTRRTAPLADLSAGARRRALAGAIAVSARFAGRLGGARVLLIDDVLTSGATANACSEALLAAGASAVDVLTVARTPAPKPDEALDAADTAGDVPGNG</sequence>
<proteinExistence type="predicted"/>
<dbReference type="Proteomes" id="UP000694001">
    <property type="component" value="Chromosome"/>
</dbReference>
<feature type="domain" description="Double zinc ribbon" evidence="2">
    <location>
        <begin position="25"/>
        <end position="85"/>
    </location>
</feature>
<gene>
    <name evidence="3" type="ORF">KO353_04680</name>
</gene>
<evidence type="ECO:0000313" key="3">
    <source>
        <dbReference type="EMBL" id="QXM25521.1"/>
    </source>
</evidence>